<dbReference type="SUPFAM" id="SSF47050">
    <property type="entry name" value="VHP, Villin headpiece domain"/>
    <property type="match status" value="1"/>
</dbReference>
<feature type="region of interest" description="Disordered" evidence="2">
    <location>
        <begin position="438"/>
        <end position="470"/>
    </location>
</feature>
<dbReference type="GO" id="GO:0051015">
    <property type="term" value="F:actin filament binding"/>
    <property type="evidence" value="ECO:0007669"/>
    <property type="project" value="InterPro"/>
</dbReference>
<feature type="region of interest" description="Disordered" evidence="2">
    <location>
        <begin position="726"/>
        <end position="851"/>
    </location>
</feature>
<feature type="compositionally biased region" description="Basic and acidic residues" evidence="2">
    <location>
        <begin position="782"/>
        <end position="796"/>
    </location>
</feature>
<dbReference type="GO" id="GO:0051016">
    <property type="term" value="P:barbed-end actin filament capping"/>
    <property type="evidence" value="ECO:0007669"/>
    <property type="project" value="TreeGrafter"/>
</dbReference>
<evidence type="ECO:0000256" key="2">
    <source>
        <dbReference type="SAM" id="MobiDB-lite"/>
    </source>
</evidence>
<feature type="compositionally biased region" description="Low complexity" evidence="2">
    <location>
        <begin position="40"/>
        <end position="55"/>
    </location>
</feature>
<feature type="compositionally biased region" description="Basic and acidic residues" evidence="2">
    <location>
        <begin position="445"/>
        <end position="465"/>
    </location>
</feature>
<dbReference type="GO" id="GO:0005737">
    <property type="term" value="C:cytoplasm"/>
    <property type="evidence" value="ECO:0007669"/>
    <property type="project" value="TreeGrafter"/>
</dbReference>
<feature type="compositionally biased region" description="Polar residues" evidence="2">
    <location>
        <begin position="1539"/>
        <end position="1552"/>
    </location>
</feature>
<dbReference type="InterPro" id="IPR003128">
    <property type="entry name" value="Villin_headpiece"/>
</dbReference>
<feature type="compositionally biased region" description="Polar residues" evidence="2">
    <location>
        <begin position="160"/>
        <end position="172"/>
    </location>
</feature>
<feature type="compositionally biased region" description="Basic and acidic residues" evidence="2">
    <location>
        <begin position="391"/>
        <end position="407"/>
    </location>
</feature>
<sequence length="2571" mass="282191">MTSPSSTFPACQKGALPRYTSFSKVGVSKIVSPGTPEAPLSPLTSEVPLSLSSSSRDTSKVTFPSPLVSPSLRPSVLPLVMDPSNSTMKPVRSAITSPPISPTTSAPISPEILRLQTAPVNKVVSDQDTTFKKDLTQFERTSEEKNSAIINEGSVPRSELSVSERSSPNENSVTEEDFEKILQAEDTVAEVDDQFERIFQNQQDSSPAYDDDENMEDSQNGVQDSAKQDFLLPSTSRNGGESSKSNNNVDDSSSSSIEEPLERPHSSPAQEHRLSIGEYAMCESVSPLSSQSFRERSEVIRRKNSGERRGSTNNSDDPLAERRGSTNSFAEPLAERSSEEDGDGSSGESSEECDVDESRGESSVKEALFLDEGENTCEAVRDERELENKFELEQNGWSHRETNETETHSGVIEPNYAANEATKSRVFARKIVESNQANGHVCESQTRKVNQETPEKDIRNDKQKGYDSPLKYRSFFGHDDAGNTDKSTGAVGSKYNSPFTSSSSYRTEFAFNGRTNSENQDKEVDGKDAEVGIGDIKPDRSPKRTENNNNYVNSELTNVGHSLTNGRNGCRTNVDNCSGNMLRNSNRIDESRRDVWSTTNGSDRSQVRTMENQTHHVHQPVDSMTPPSHPKKTLTLADSVETLEFNVDESLNCSPSRRPILKKRSLSAAGVCEVTESTLPHALPTPERMRPILKKKSREDIFVEENGDGSEGNFISGVVEMKTQHRPCSILKKKSRESDSSRDMSRESSYEHVSSDGEIVEVRPILKKKSHESLDSNEDDAPQERVRPILKRRDNSTDISDTVSDYSEPNSPDRVRPILKRRSTSSSRSPSRRVSDASLDAEFDSLTETPEPEFRSILKRSSVEESGSVVFGSSTSDYRCSELRRPILKKTSRDETSSPDVTTSPVPILKKSTEDISNDISFESPLHHNSAMSGSSSQSAGDILPSILKRKSLEERSTPVLLNGDYVRQGSPAGGQHGFRPILKRDTSMETEDERCAPRVKIISQDTSSHGACANETPTADASTTTVGDRVRAACNQKTDSFSACVNNNDDKQAKASSRACANDRPMVEGSNKIWTPLDKPVAESVASESVAHEEEKTRPLSVLDRIRSLEASTGWNGHLRRTKSCRERYSTQPVTKGDISRIHENGEEVTKPSPSLGSGSSEERKAGLCTPETAGSISGDTGSVGGGESEGVSGSSVSRGDRKILRKISTDRFRTQPVTLGEINSATTALLEPSGHLVSARSQGVQSPVGHLVSANLQGVQSPPGHLVSANSQGVQSPVGTLLARSVDTEADNVWNERSPHNVNNFLSISCDTTLSPSLSSPVASDMLSSADSCSGVGGGLLARGGGPTGGIAARLAALQHNGQSAWRTRVQKEELVKNSTTSSIHQAQDLIRSQLTAAPTPTVELPRDGQAGSLAARLGKLESASHGWKKRVEASDARQFSVAGRMRVNSESADQETSTGTTTTTGSVSPDSPQLQQGGLTPGQLLAERQRRTPRAERFKCKSANNIPHTLNSVSGAGVTTTSSPSTHPTLTRSTSVPEDNTSTTPSTRLINGDARSADSSPLDNNIGDGAGERSYRRPFGQDIASTADEGPTVVVPRMDSDLDEFFVSRRSAEEVKERLEVRIEDFDSLVRSEQQLVNFKKPARVTRRPRGAASKNPIRALNERTDLIREEYTEVITGLADRELKRINIENLSLKNAHLAVEALAGLASKEDFAAVSLKSAASTPAPIPHHELLPYLPLMLLQVKGRRHVQTRLVEPTVTSVNRGDSYVLVTQTEVYHYTGQFANVIEKSRAAEIAQHILVQHDLGCNAANVHTISDTPCRWSRKFWKHLGASEEEAASLRGTEPGHPDEDELYEMSILDTNMIYELQTGGEDGPELVPLDKYWGGVPKIEMLDTNKILVFDFGSELYIWMGKNATLDRRKLAISLCKQLWVRGVDYTDCDISPLGSTNRCSGSRPAWCLLAKVTQHMESCLFREKFADWPDFSRVIRLREENGGQSKAIGGGGVDEIAALSGQSLLEMKQDEPDLVLEGTHLGRGVNFFHEELRKLNEIRTLDTKVWHIEEFETTALPQPSHGQFFSGDSYIIRWHYSVTITGRELSGQPSRHNIIGRDRFVYFIWQGAQASLNEQGAAALLTVQLDEERGPQVRISAGHEGPAFLNIFNGSYVCYEGKRSDLRTARTKGPWRLFTVRGSLLNEAQMLEVACSIRSLRSRACLLLVNVETGVCYLWQGARVSPHNLKVAHSTAQKFIARHPTELGTPPSTPLTLTPIQEGSEPGHFFAGLGTDAPGRALYLSLTGESTTPAGEEEFTPRLFSLSSTLGVFSASVVHSYIYNPELTVPYAYLQSDLYASSQPSLYLLDTGSELWLWQGWWPQDEAEEEPLDQQEQDSTDNISVSATDELVALNSDLVQGHRLGSRAHRWNAERRVAMETALSYWNTKYGGKFNQAEEEEEGERGVAAYLVWAGLEPLAFTNLFQVWEDRDDVAEMNIRDGHKPGELLPITQELAKLTRSTYPPSELRQRPLPEGVDPTKLEVYLSADDFQQVLGLSRADFTELPVWKQSKMKQAAGLF</sequence>
<dbReference type="SMART" id="SM00262">
    <property type="entry name" value="GEL"/>
    <property type="match status" value="4"/>
</dbReference>
<dbReference type="Pfam" id="PF02209">
    <property type="entry name" value="VHP"/>
    <property type="match status" value="1"/>
</dbReference>
<feature type="region of interest" description="Disordered" evidence="2">
    <location>
        <begin position="1128"/>
        <end position="1201"/>
    </location>
</feature>
<dbReference type="EMBL" id="HBUF01373212">
    <property type="protein sequence ID" value="CAG6727104.1"/>
    <property type="molecule type" value="Transcribed_RNA"/>
</dbReference>
<dbReference type="GO" id="GO:0015629">
    <property type="term" value="C:actin cytoskeleton"/>
    <property type="evidence" value="ECO:0007669"/>
    <property type="project" value="TreeGrafter"/>
</dbReference>
<feature type="region of interest" description="Disordered" evidence="2">
    <location>
        <begin position="135"/>
        <end position="373"/>
    </location>
</feature>
<dbReference type="PANTHER" id="PTHR11977:SF45">
    <property type="entry name" value="SUPERVILLIN"/>
    <property type="match status" value="1"/>
</dbReference>
<name>A0A8D8YEJ7_9HEMI</name>
<dbReference type="PROSITE" id="PS51089">
    <property type="entry name" value="HP"/>
    <property type="match status" value="1"/>
</dbReference>
<feature type="compositionally biased region" description="Low complexity" evidence="2">
    <location>
        <begin position="1515"/>
        <end position="1538"/>
    </location>
</feature>
<dbReference type="SMART" id="SM00153">
    <property type="entry name" value="VHP"/>
    <property type="match status" value="1"/>
</dbReference>
<dbReference type="InterPro" id="IPR036886">
    <property type="entry name" value="Villin_headpiece_dom_sf"/>
</dbReference>
<protein>
    <submittedName>
        <fullName evidence="4">Supervillin</fullName>
    </submittedName>
</protein>
<accession>A0A8D8YEJ7</accession>
<feature type="compositionally biased region" description="Low complexity" evidence="2">
    <location>
        <begin position="1459"/>
        <end position="1488"/>
    </location>
</feature>
<feature type="domain" description="HP" evidence="3">
    <location>
        <begin position="2508"/>
        <end position="2571"/>
    </location>
</feature>
<feature type="compositionally biased region" description="Basic and acidic residues" evidence="2">
    <location>
        <begin position="519"/>
        <end position="546"/>
    </location>
</feature>
<feature type="region of interest" description="Disordered" evidence="2">
    <location>
        <begin position="1445"/>
        <end position="1579"/>
    </location>
</feature>
<feature type="region of interest" description="Disordered" evidence="2">
    <location>
        <begin position="80"/>
        <end position="108"/>
    </location>
</feature>
<evidence type="ECO:0000259" key="3">
    <source>
        <dbReference type="PROSITE" id="PS51089"/>
    </source>
</evidence>
<feature type="compositionally biased region" description="Basic and acidic residues" evidence="2">
    <location>
        <begin position="260"/>
        <end position="275"/>
    </location>
</feature>
<dbReference type="InterPro" id="IPR007122">
    <property type="entry name" value="Villin/Gelsolin"/>
</dbReference>
<dbReference type="PANTHER" id="PTHR11977">
    <property type="entry name" value="VILLIN"/>
    <property type="match status" value="1"/>
</dbReference>
<dbReference type="Gene3D" id="1.10.950.10">
    <property type="entry name" value="Villin headpiece domain"/>
    <property type="match status" value="1"/>
</dbReference>
<dbReference type="GO" id="GO:0008154">
    <property type="term" value="P:actin polymerization or depolymerization"/>
    <property type="evidence" value="ECO:0007669"/>
    <property type="project" value="TreeGrafter"/>
</dbReference>
<feature type="compositionally biased region" description="Acidic residues" evidence="2">
    <location>
        <begin position="340"/>
        <end position="355"/>
    </location>
</feature>
<feature type="compositionally biased region" description="Low complexity" evidence="2">
    <location>
        <begin position="242"/>
        <end position="256"/>
    </location>
</feature>
<feature type="compositionally biased region" description="Basic and acidic residues" evidence="2">
    <location>
        <begin position="1490"/>
        <end position="1502"/>
    </location>
</feature>
<feature type="compositionally biased region" description="Basic and acidic residues" evidence="2">
    <location>
        <begin position="293"/>
        <end position="310"/>
    </location>
</feature>
<feature type="compositionally biased region" description="Basic and acidic residues" evidence="2">
    <location>
        <begin position="1139"/>
        <end position="1151"/>
    </location>
</feature>
<evidence type="ECO:0000313" key="4">
    <source>
        <dbReference type="EMBL" id="CAG6727104.1"/>
    </source>
</evidence>
<evidence type="ECO:0000256" key="1">
    <source>
        <dbReference type="ARBA" id="ARBA00008418"/>
    </source>
</evidence>
<dbReference type="CDD" id="cd11293">
    <property type="entry name" value="gelsolin_S4_like"/>
    <property type="match status" value="1"/>
</dbReference>
<dbReference type="GO" id="GO:0005546">
    <property type="term" value="F:phosphatidylinositol-4,5-bisphosphate binding"/>
    <property type="evidence" value="ECO:0007669"/>
    <property type="project" value="TreeGrafter"/>
</dbReference>
<feature type="region of interest" description="Disordered" evidence="2">
    <location>
        <begin position="391"/>
        <end position="417"/>
    </location>
</feature>
<dbReference type="Pfam" id="PF00626">
    <property type="entry name" value="Gelsolin"/>
    <property type="match status" value="1"/>
</dbReference>
<dbReference type="InterPro" id="IPR007123">
    <property type="entry name" value="Gelsolin-like_dom"/>
</dbReference>
<reference evidence="4" key="1">
    <citation type="submission" date="2021-05" db="EMBL/GenBank/DDBJ databases">
        <authorList>
            <person name="Alioto T."/>
            <person name="Alioto T."/>
            <person name="Gomez Garrido J."/>
        </authorList>
    </citation>
    <scope>NUCLEOTIDE SEQUENCE</scope>
</reference>
<feature type="compositionally biased region" description="Polar residues" evidence="2">
    <location>
        <begin position="797"/>
        <end position="810"/>
    </location>
</feature>
<feature type="region of interest" description="Disordered" evidence="2">
    <location>
        <begin position="889"/>
        <end position="911"/>
    </location>
</feature>
<feature type="region of interest" description="Disordered" evidence="2">
    <location>
        <begin position="30"/>
        <end position="67"/>
    </location>
</feature>
<feature type="compositionally biased region" description="Basic and acidic residues" evidence="2">
    <location>
        <begin position="135"/>
        <end position="146"/>
    </location>
</feature>
<comment type="similarity">
    <text evidence="1">Belongs to the villin/gelsolin family.</text>
</comment>
<feature type="region of interest" description="Disordered" evidence="2">
    <location>
        <begin position="511"/>
        <end position="551"/>
    </location>
</feature>
<proteinExistence type="inferred from homology"/>
<dbReference type="InterPro" id="IPR029006">
    <property type="entry name" value="ADF-H/Gelsolin-like_dom_sf"/>
</dbReference>
<dbReference type="Gene3D" id="3.40.20.10">
    <property type="entry name" value="Severin"/>
    <property type="match status" value="5"/>
</dbReference>
<dbReference type="SUPFAM" id="SSF55753">
    <property type="entry name" value="Actin depolymerizing proteins"/>
    <property type="match status" value="5"/>
</dbReference>
<dbReference type="GO" id="GO:0051014">
    <property type="term" value="P:actin filament severing"/>
    <property type="evidence" value="ECO:0007669"/>
    <property type="project" value="TreeGrafter"/>
</dbReference>
<feature type="compositionally biased region" description="Low complexity" evidence="2">
    <location>
        <begin position="93"/>
        <end position="108"/>
    </location>
</feature>
<feature type="compositionally biased region" description="Polar residues" evidence="2">
    <location>
        <begin position="1505"/>
        <end position="1514"/>
    </location>
</feature>
<organism evidence="4">
    <name type="scientific">Cacopsylla melanoneura</name>
    <dbReference type="NCBI Taxonomy" id="428564"/>
    <lineage>
        <taxon>Eukaryota</taxon>
        <taxon>Metazoa</taxon>
        <taxon>Ecdysozoa</taxon>
        <taxon>Arthropoda</taxon>
        <taxon>Hexapoda</taxon>
        <taxon>Insecta</taxon>
        <taxon>Pterygota</taxon>
        <taxon>Neoptera</taxon>
        <taxon>Paraneoptera</taxon>
        <taxon>Hemiptera</taxon>
        <taxon>Sternorrhyncha</taxon>
        <taxon>Psylloidea</taxon>
        <taxon>Psyllidae</taxon>
        <taxon>Psyllinae</taxon>
        <taxon>Cacopsylla</taxon>
    </lineage>
</organism>
<feature type="compositionally biased region" description="Basic and acidic residues" evidence="2">
    <location>
        <begin position="736"/>
        <end position="755"/>
    </location>
</feature>